<keyword evidence="9" id="KW-0975">Bacterial flagellum</keyword>
<keyword evidence="8" id="KW-0472">Membrane</keyword>
<name>A0A5C1Q6P0_9SPIO</name>
<dbReference type="PANTHER" id="PTHR30534:SF0">
    <property type="entry name" value="FLAGELLAR MOTOR SWITCH PROTEIN FLIG"/>
    <property type="match status" value="1"/>
</dbReference>
<evidence type="ECO:0000313" key="14">
    <source>
        <dbReference type="EMBL" id="QEN03161.1"/>
    </source>
</evidence>
<keyword evidence="14" id="KW-0969">Cilium</keyword>
<keyword evidence="14" id="KW-0966">Cell projection</keyword>
<evidence type="ECO:0000259" key="12">
    <source>
        <dbReference type="Pfam" id="PF14841"/>
    </source>
</evidence>
<evidence type="ECO:0000256" key="1">
    <source>
        <dbReference type="ARBA" id="ARBA00004117"/>
    </source>
</evidence>
<keyword evidence="15" id="KW-1185">Reference proteome</keyword>
<dbReference type="RefSeq" id="WP_149566421.1">
    <property type="nucleotide sequence ID" value="NZ_CP035807.1"/>
</dbReference>
<keyword evidence="14" id="KW-0282">Flagellum</keyword>
<proteinExistence type="inferred from homology"/>
<evidence type="ECO:0000256" key="7">
    <source>
        <dbReference type="ARBA" id="ARBA00022779"/>
    </source>
</evidence>
<evidence type="ECO:0000256" key="3">
    <source>
        <dbReference type="ARBA" id="ARBA00010299"/>
    </source>
</evidence>
<dbReference type="PRINTS" id="PR00954">
    <property type="entry name" value="FLGMOTORFLIG"/>
</dbReference>
<gene>
    <name evidence="14" type="ORF">EW093_00065</name>
</gene>
<dbReference type="Gene3D" id="1.10.220.30">
    <property type="match status" value="3"/>
</dbReference>
<dbReference type="GO" id="GO:0071973">
    <property type="term" value="P:bacterial-type flagellum-dependent cell motility"/>
    <property type="evidence" value="ECO:0007669"/>
    <property type="project" value="InterPro"/>
</dbReference>
<dbReference type="Pfam" id="PF14842">
    <property type="entry name" value="FliG_N"/>
    <property type="match status" value="1"/>
</dbReference>
<dbReference type="GO" id="GO:0009425">
    <property type="term" value="C:bacterial-type flagellum basal body"/>
    <property type="evidence" value="ECO:0007669"/>
    <property type="project" value="UniProtKB-SubCell"/>
</dbReference>
<dbReference type="InterPro" id="IPR028263">
    <property type="entry name" value="FliG_N"/>
</dbReference>
<evidence type="ECO:0000256" key="6">
    <source>
        <dbReference type="ARBA" id="ARBA00022500"/>
    </source>
</evidence>
<dbReference type="SUPFAM" id="SSF48029">
    <property type="entry name" value="FliG"/>
    <property type="match status" value="2"/>
</dbReference>
<keyword evidence="6" id="KW-0145">Chemotaxis</keyword>
<dbReference type="AlphaFoldDB" id="A0A5C1Q6P0"/>
<dbReference type="InterPro" id="IPR032779">
    <property type="entry name" value="FliG_M"/>
</dbReference>
<dbReference type="OrthoDB" id="355797at2"/>
<keyword evidence="5" id="KW-1003">Cell membrane</keyword>
<dbReference type="Pfam" id="PF01706">
    <property type="entry name" value="FliG_C"/>
    <property type="match status" value="1"/>
</dbReference>
<evidence type="ECO:0000256" key="8">
    <source>
        <dbReference type="ARBA" id="ARBA00023136"/>
    </source>
</evidence>
<evidence type="ECO:0000259" key="13">
    <source>
        <dbReference type="Pfam" id="PF14842"/>
    </source>
</evidence>
<evidence type="ECO:0000256" key="9">
    <source>
        <dbReference type="ARBA" id="ARBA00023143"/>
    </source>
</evidence>
<comment type="subcellular location">
    <subcellularLocation>
        <location evidence="1">Bacterial flagellum basal body</location>
    </subcellularLocation>
    <subcellularLocation>
        <location evidence="2">Cell membrane</location>
        <topology evidence="2">Peripheral membrane protein</topology>
        <orientation evidence="2">Cytoplasmic side</orientation>
    </subcellularLocation>
</comment>
<dbReference type="KEGG" id="sper:EW093_00065"/>
<dbReference type="InterPro" id="IPR011002">
    <property type="entry name" value="FliG_a-hlx"/>
</dbReference>
<dbReference type="Proteomes" id="UP000323824">
    <property type="component" value="Chromosome"/>
</dbReference>
<dbReference type="GO" id="GO:0006935">
    <property type="term" value="P:chemotaxis"/>
    <property type="evidence" value="ECO:0007669"/>
    <property type="project" value="UniProtKB-KW"/>
</dbReference>
<protein>
    <recommendedName>
        <fullName evidence="4">Flagellar motor switch protein FliG</fullName>
    </recommendedName>
</protein>
<evidence type="ECO:0000313" key="15">
    <source>
        <dbReference type="Proteomes" id="UP000323824"/>
    </source>
</evidence>
<feature type="region of interest" description="Disordered" evidence="10">
    <location>
        <begin position="1"/>
        <end position="37"/>
    </location>
</feature>
<reference evidence="14 15" key="1">
    <citation type="submission" date="2019-02" db="EMBL/GenBank/DDBJ databases">
        <authorList>
            <person name="Fomenkov A."/>
            <person name="Dubinina G."/>
            <person name="Grabovich M."/>
            <person name="Vincze T."/>
            <person name="Roberts R.J."/>
        </authorList>
    </citation>
    <scope>NUCLEOTIDE SEQUENCE [LARGE SCALE GENOMIC DNA]</scope>
    <source>
        <strain evidence="14 15">P</strain>
    </source>
</reference>
<reference evidence="14 15" key="2">
    <citation type="submission" date="2019-09" db="EMBL/GenBank/DDBJ databases">
        <title>Complete Genome Sequence and Methylome Analysis of free living Spirochaetas.</title>
        <authorList>
            <person name="Leshcheva N."/>
            <person name="Mikheeva N."/>
        </authorList>
    </citation>
    <scope>NUCLEOTIDE SEQUENCE [LARGE SCALE GENOMIC DNA]</scope>
    <source>
        <strain evidence="14 15">P</strain>
    </source>
</reference>
<evidence type="ECO:0000256" key="4">
    <source>
        <dbReference type="ARBA" id="ARBA00021870"/>
    </source>
</evidence>
<dbReference type="GO" id="GO:0003774">
    <property type="term" value="F:cytoskeletal motor activity"/>
    <property type="evidence" value="ECO:0007669"/>
    <property type="project" value="InterPro"/>
</dbReference>
<dbReference type="PANTHER" id="PTHR30534">
    <property type="entry name" value="FLAGELLAR MOTOR SWITCH PROTEIN FLIG"/>
    <property type="match status" value="1"/>
</dbReference>
<feature type="domain" description="Flagellar motor switch protein FliG C-terminal" evidence="11">
    <location>
        <begin position="262"/>
        <end position="368"/>
    </location>
</feature>
<dbReference type="Pfam" id="PF14841">
    <property type="entry name" value="FliG_M"/>
    <property type="match status" value="1"/>
</dbReference>
<sequence length="376" mass="42671">MNQFKRGIKAYQSATKDNNPEVDEIDDNNYTPDQPKRDGLIKTVVKPIKDNKYQKVAKLLLVLGKEEASKVIKHLPPEEIELISMEITKIDRVSKSEASKLLEEFGKNSDLFNRNQGGIETARSILVSAFGQEKGNKILYSAVPDSADKPFSFLNDLDFRQRMLVLRKESASVLTIVLSYLSPKLASPIIESLPPDTQRDVVKRLSKLKRVSPQVISIIGESLKEKIKLLGNNEYQDIDGRGTLADILKHMDRDSENSILSKIEESDPFLGEVIRDRLYTIDIIYNIDTLDFQKIISELSDTDLVYLIKGESTEIQARIWSAMSEGRRALVKSEMDLIGLIKKSDADKKTKEFIELIHKKEADGDLRILGEDDWIY</sequence>
<dbReference type="InterPro" id="IPR000090">
    <property type="entry name" value="Flg_Motor_Flig"/>
</dbReference>
<accession>A0A5C1Q6P0</accession>
<dbReference type="EMBL" id="CP035807">
    <property type="protein sequence ID" value="QEN03161.1"/>
    <property type="molecule type" value="Genomic_DNA"/>
</dbReference>
<keyword evidence="7" id="KW-0283">Flagellar rotation</keyword>
<evidence type="ECO:0000259" key="11">
    <source>
        <dbReference type="Pfam" id="PF01706"/>
    </source>
</evidence>
<evidence type="ECO:0000256" key="5">
    <source>
        <dbReference type="ARBA" id="ARBA00022475"/>
    </source>
</evidence>
<comment type="similarity">
    <text evidence="3">Belongs to the FliG family.</text>
</comment>
<evidence type="ECO:0000256" key="2">
    <source>
        <dbReference type="ARBA" id="ARBA00004413"/>
    </source>
</evidence>
<feature type="domain" description="Flagellar motor switch protein FliG middle" evidence="12">
    <location>
        <begin position="165"/>
        <end position="233"/>
    </location>
</feature>
<dbReference type="InterPro" id="IPR023087">
    <property type="entry name" value="Flg_Motor_Flig_C"/>
</dbReference>
<evidence type="ECO:0000256" key="10">
    <source>
        <dbReference type="SAM" id="MobiDB-lite"/>
    </source>
</evidence>
<feature type="domain" description="Flagellar motor switch protein FliG N-terminal" evidence="13">
    <location>
        <begin position="52"/>
        <end position="151"/>
    </location>
</feature>
<organism evidence="14 15">
    <name type="scientific">Thiospirochaeta perfilievii</name>
    <dbReference type="NCBI Taxonomy" id="252967"/>
    <lineage>
        <taxon>Bacteria</taxon>
        <taxon>Pseudomonadati</taxon>
        <taxon>Spirochaetota</taxon>
        <taxon>Spirochaetia</taxon>
        <taxon>Spirochaetales</taxon>
        <taxon>Spirochaetaceae</taxon>
        <taxon>Thiospirochaeta</taxon>
    </lineage>
</organism>
<dbReference type="GO" id="GO:0005886">
    <property type="term" value="C:plasma membrane"/>
    <property type="evidence" value="ECO:0007669"/>
    <property type="project" value="UniProtKB-SubCell"/>
</dbReference>